<comment type="similarity">
    <text evidence="2">Belongs to the glycosyl hydrolase 3 family.</text>
</comment>
<feature type="domain" description="Glycoside hydrolase family 3 C-terminal" evidence="8">
    <location>
        <begin position="291"/>
        <end position="481"/>
    </location>
</feature>
<dbReference type="EC" id="3.2.1.21" evidence="3"/>
<dbReference type="InterPro" id="IPR051915">
    <property type="entry name" value="Cellulose_Degrad_GH3"/>
</dbReference>
<dbReference type="PANTHER" id="PTHR30620">
    <property type="entry name" value="PERIPLASMIC BETA-GLUCOSIDASE-RELATED"/>
    <property type="match status" value="1"/>
</dbReference>
<dbReference type="InterPro" id="IPR017853">
    <property type="entry name" value="GH"/>
</dbReference>
<dbReference type="InterPro" id="IPR036881">
    <property type="entry name" value="Glyco_hydro_3_C_sf"/>
</dbReference>
<gene>
    <name evidence="9" type="ORF">K5I29_00470</name>
</gene>
<dbReference type="Pfam" id="PF00933">
    <property type="entry name" value="Glyco_hydro_3"/>
    <property type="match status" value="1"/>
</dbReference>
<organism evidence="9 10">
    <name type="scientific">Flavobacterium agricola</name>
    <dbReference type="NCBI Taxonomy" id="2870839"/>
    <lineage>
        <taxon>Bacteria</taxon>
        <taxon>Pseudomonadati</taxon>
        <taxon>Bacteroidota</taxon>
        <taxon>Flavobacteriia</taxon>
        <taxon>Flavobacteriales</taxon>
        <taxon>Flavobacteriaceae</taxon>
        <taxon>Flavobacterium</taxon>
    </lineage>
</organism>
<comment type="catalytic activity">
    <reaction evidence="1">
        <text>Hydrolysis of terminal, non-reducing beta-D-glucosyl residues with release of beta-D-glucose.</text>
        <dbReference type="EC" id="3.2.1.21"/>
    </reaction>
</comment>
<dbReference type="Proteomes" id="UP001163328">
    <property type="component" value="Chromosome"/>
</dbReference>
<protein>
    <recommendedName>
        <fullName evidence="3">beta-glucosidase</fullName>
        <ecNumber evidence="3">3.2.1.21</ecNumber>
    </recommendedName>
</protein>
<evidence type="ECO:0000259" key="7">
    <source>
        <dbReference type="Pfam" id="PF00933"/>
    </source>
</evidence>
<dbReference type="SUPFAM" id="SSF51445">
    <property type="entry name" value="(Trans)glycosidases"/>
    <property type="match status" value="1"/>
</dbReference>
<dbReference type="PANTHER" id="PTHR30620:SF16">
    <property type="entry name" value="LYSOSOMAL BETA GLUCOSIDASE"/>
    <property type="match status" value="1"/>
</dbReference>
<dbReference type="Pfam" id="PF01915">
    <property type="entry name" value="Glyco_hydro_3_C"/>
    <property type="match status" value="1"/>
</dbReference>
<dbReference type="InterPro" id="IPR002772">
    <property type="entry name" value="Glyco_hydro_3_C"/>
</dbReference>
<dbReference type="Gene3D" id="3.20.20.300">
    <property type="entry name" value="Glycoside hydrolase, family 3, N-terminal domain"/>
    <property type="match status" value="1"/>
</dbReference>
<evidence type="ECO:0000259" key="8">
    <source>
        <dbReference type="Pfam" id="PF01915"/>
    </source>
</evidence>
<sequence length="481" mass="53060">MGATASASVGFSKWPSEIGLAAMNDKETVRQFADMARQEWASVGLRKGYMYMADLATEPRWQRIEGTFGEDPQLAAETMEQIVLGFQGEQLGNQSIALTTKHFPGGGATYKGFDPHYTYGRNAVFPGNRLEENMLPFKAAINAGTSSIMPYYSLPKDTEYEEVAYAYNKGILRDLLRGELGFTGIINSDTGPIESMPWGVDSLTIEKRYVKALEAGVNLFAGNADPSLLIQTIKQHPEVMPLVNESAELLAKELFDLGLFENPYVNVDQAAQTVGKAEFVAAGKAAQRKSVVLLRNEQKQLPITKPTKVYFEDYQKPYSKKVDNLPGNVITAQYEGLEFVNTPEEADVILLWLKPAIRPLFPADQSPLQVNLSSAAVNVDYINQLTAKKPTILAVNYSNPFAIDEIYNNDTQNRFIGVIGTFGVENEALLDIVTGKVKPSGKMPFTTPINQAAVEKNKEDVPGYDEGPEYPLFKFGEGLTY</sequence>
<proteinExistence type="inferred from homology"/>
<evidence type="ECO:0000256" key="4">
    <source>
        <dbReference type="ARBA" id="ARBA00022729"/>
    </source>
</evidence>
<feature type="domain" description="Glycoside hydrolase family 3 N-terminal" evidence="7">
    <location>
        <begin position="12"/>
        <end position="240"/>
    </location>
</feature>
<dbReference type="SUPFAM" id="SSF52279">
    <property type="entry name" value="Beta-D-glucan exohydrolase, C-terminal domain"/>
    <property type="match status" value="1"/>
</dbReference>
<evidence type="ECO:0000256" key="2">
    <source>
        <dbReference type="ARBA" id="ARBA00005336"/>
    </source>
</evidence>
<dbReference type="RefSeq" id="WP_264433932.1">
    <property type="nucleotide sequence ID" value="NZ_CP081495.1"/>
</dbReference>
<evidence type="ECO:0000256" key="1">
    <source>
        <dbReference type="ARBA" id="ARBA00000448"/>
    </source>
</evidence>
<dbReference type="PRINTS" id="PR00133">
    <property type="entry name" value="GLHYDRLASE3"/>
</dbReference>
<dbReference type="EMBL" id="CP081495">
    <property type="protein sequence ID" value="UYW01460.1"/>
    <property type="molecule type" value="Genomic_DNA"/>
</dbReference>
<keyword evidence="6" id="KW-0326">Glycosidase</keyword>
<evidence type="ECO:0000256" key="5">
    <source>
        <dbReference type="ARBA" id="ARBA00022801"/>
    </source>
</evidence>
<evidence type="ECO:0000313" key="10">
    <source>
        <dbReference type="Proteomes" id="UP001163328"/>
    </source>
</evidence>
<name>A0ABY6LYP6_9FLAO</name>
<keyword evidence="10" id="KW-1185">Reference proteome</keyword>
<reference evidence="9" key="1">
    <citation type="submission" date="2021-08" db="EMBL/GenBank/DDBJ databases">
        <title>Flavobacterium sp. strain CC-SYL302.</title>
        <authorList>
            <person name="Lin S.-Y."/>
            <person name="Lee T.-H."/>
            <person name="Young C.-C."/>
        </authorList>
    </citation>
    <scope>NUCLEOTIDE SEQUENCE</scope>
    <source>
        <strain evidence="9">CC-SYL302</strain>
    </source>
</reference>
<dbReference type="InterPro" id="IPR036962">
    <property type="entry name" value="Glyco_hydro_3_N_sf"/>
</dbReference>
<evidence type="ECO:0000256" key="3">
    <source>
        <dbReference type="ARBA" id="ARBA00012744"/>
    </source>
</evidence>
<keyword evidence="5 9" id="KW-0378">Hydrolase</keyword>
<dbReference type="GO" id="GO:0016787">
    <property type="term" value="F:hydrolase activity"/>
    <property type="evidence" value="ECO:0007669"/>
    <property type="project" value="UniProtKB-KW"/>
</dbReference>
<dbReference type="Gene3D" id="3.40.50.1700">
    <property type="entry name" value="Glycoside hydrolase family 3 C-terminal domain"/>
    <property type="match status" value="1"/>
</dbReference>
<dbReference type="InterPro" id="IPR001764">
    <property type="entry name" value="Glyco_hydro_3_N"/>
</dbReference>
<evidence type="ECO:0000313" key="9">
    <source>
        <dbReference type="EMBL" id="UYW01460.1"/>
    </source>
</evidence>
<keyword evidence="4" id="KW-0732">Signal</keyword>
<evidence type="ECO:0000256" key="6">
    <source>
        <dbReference type="ARBA" id="ARBA00023295"/>
    </source>
</evidence>
<accession>A0ABY6LYP6</accession>